<feature type="domain" description="Methyltransferase" evidence="1">
    <location>
        <begin position="40"/>
        <end position="113"/>
    </location>
</feature>
<dbReference type="Pfam" id="PF13649">
    <property type="entry name" value="Methyltransf_25"/>
    <property type="match status" value="1"/>
</dbReference>
<dbReference type="SUPFAM" id="SSF53335">
    <property type="entry name" value="S-adenosyl-L-methionine-dependent methyltransferases"/>
    <property type="match status" value="1"/>
</dbReference>
<evidence type="ECO:0000259" key="1">
    <source>
        <dbReference type="Pfam" id="PF13649"/>
    </source>
</evidence>
<dbReference type="AlphaFoldDB" id="U7QF93"/>
<sequence>MNLEIFFEIHQGLPREGPGDFESTQKAYSQLTDLPSQPLILDLGCGPGMQSFHLLELSNGKIIAVDNHQPFLEQLHQEAVRKGVRDRLEIVNADMSALNFDHNSFDVIWAEGSAYSIGFKNALRSWKLFLDRKSKAI</sequence>
<dbReference type="CDD" id="cd02440">
    <property type="entry name" value="AdoMet_MTases"/>
    <property type="match status" value="1"/>
</dbReference>
<reference evidence="2 3" key="1">
    <citation type="journal article" date="2013" name="Front. Microbiol.">
        <title>Comparative genomic analyses of the cyanobacterium, Lyngbya aestuarii BL J, a powerful hydrogen producer.</title>
        <authorList>
            <person name="Kothari A."/>
            <person name="Vaughn M."/>
            <person name="Garcia-Pichel F."/>
        </authorList>
    </citation>
    <scope>NUCLEOTIDE SEQUENCE [LARGE SCALE GENOMIC DNA]</scope>
    <source>
        <strain evidence="2 3">BL J</strain>
    </source>
</reference>
<dbReference type="Gene3D" id="3.40.50.150">
    <property type="entry name" value="Vaccinia Virus protein VP39"/>
    <property type="match status" value="1"/>
</dbReference>
<dbReference type="GO" id="GO:0008168">
    <property type="term" value="F:methyltransferase activity"/>
    <property type="evidence" value="ECO:0007669"/>
    <property type="project" value="UniProtKB-KW"/>
</dbReference>
<keyword evidence="2" id="KW-0808">Transferase</keyword>
<dbReference type="GO" id="GO:0032259">
    <property type="term" value="P:methylation"/>
    <property type="evidence" value="ECO:0007669"/>
    <property type="project" value="UniProtKB-KW"/>
</dbReference>
<dbReference type="Proteomes" id="UP000017127">
    <property type="component" value="Unassembled WGS sequence"/>
</dbReference>
<protein>
    <submittedName>
        <fullName evidence="2">Methyltransferase domain protein</fullName>
    </submittedName>
</protein>
<keyword evidence="2" id="KW-0489">Methyltransferase</keyword>
<name>U7QF93_9CYAN</name>
<proteinExistence type="predicted"/>
<dbReference type="RefSeq" id="WP_023068618.1">
    <property type="nucleotide sequence ID" value="NZ_AUZM01000067.1"/>
</dbReference>
<comment type="caution">
    <text evidence="2">The sequence shown here is derived from an EMBL/GenBank/DDBJ whole genome shotgun (WGS) entry which is preliminary data.</text>
</comment>
<dbReference type="InterPro" id="IPR041698">
    <property type="entry name" value="Methyltransf_25"/>
</dbReference>
<organism evidence="2 3">
    <name type="scientific">Lyngbya aestuarii BL J</name>
    <dbReference type="NCBI Taxonomy" id="1348334"/>
    <lineage>
        <taxon>Bacteria</taxon>
        <taxon>Bacillati</taxon>
        <taxon>Cyanobacteriota</taxon>
        <taxon>Cyanophyceae</taxon>
        <taxon>Oscillatoriophycideae</taxon>
        <taxon>Oscillatoriales</taxon>
        <taxon>Microcoleaceae</taxon>
        <taxon>Lyngbya</taxon>
    </lineage>
</organism>
<dbReference type="EMBL" id="AUZM01000067">
    <property type="protein sequence ID" value="ERT05116.1"/>
    <property type="molecule type" value="Genomic_DNA"/>
</dbReference>
<keyword evidence="3" id="KW-1185">Reference proteome</keyword>
<dbReference type="InterPro" id="IPR029063">
    <property type="entry name" value="SAM-dependent_MTases_sf"/>
</dbReference>
<accession>U7QF93</accession>
<gene>
    <name evidence="2" type="ORF">M595_4923</name>
</gene>
<evidence type="ECO:0000313" key="3">
    <source>
        <dbReference type="Proteomes" id="UP000017127"/>
    </source>
</evidence>
<evidence type="ECO:0000313" key="2">
    <source>
        <dbReference type="EMBL" id="ERT05116.1"/>
    </source>
</evidence>